<dbReference type="EMBL" id="CAJZBQ010000010">
    <property type="protein sequence ID" value="CAG9313225.1"/>
    <property type="molecule type" value="Genomic_DNA"/>
</dbReference>
<dbReference type="AlphaFoldDB" id="A0AAU9IUQ4"/>
<evidence type="ECO:0000256" key="1">
    <source>
        <dbReference type="PROSITE-ProRule" id="PRU00723"/>
    </source>
</evidence>
<accession>A0AAU9IUQ4</accession>
<dbReference type="PROSITE" id="PS50103">
    <property type="entry name" value="ZF_C3H1"/>
    <property type="match status" value="1"/>
</dbReference>
<gene>
    <name evidence="3" type="ORF">BSTOLATCC_MIC8498</name>
</gene>
<feature type="domain" description="C3H1-type" evidence="2">
    <location>
        <begin position="201"/>
        <end position="226"/>
    </location>
</feature>
<protein>
    <recommendedName>
        <fullName evidence="2">C3H1-type domain-containing protein</fullName>
    </recommendedName>
</protein>
<keyword evidence="1" id="KW-0863">Zinc-finger</keyword>
<dbReference type="Proteomes" id="UP001162131">
    <property type="component" value="Unassembled WGS sequence"/>
</dbReference>
<feature type="zinc finger region" description="C3H1-type" evidence="1">
    <location>
        <begin position="201"/>
        <end position="226"/>
    </location>
</feature>
<proteinExistence type="predicted"/>
<dbReference type="InterPro" id="IPR000571">
    <property type="entry name" value="Znf_CCCH"/>
</dbReference>
<reference evidence="3" key="1">
    <citation type="submission" date="2021-09" db="EMBL/GenBank/DDBJ databases">
        <authorList>
            <consortium name="AG Swart"/>
            <person name="Singh M."/>
            <person name="Singh A."/>
            <person name="Seah K."/>
            <person name="Emmerich C."/>
        </authorList>
    </citation>
    <scope>NUCLEOTIDE SEQUENCE</scope>
    <source>
        <strain evidence="3">ATCC30299</strain>
    </source>
</reference>
<keyword evidence="1" id="KW-0479">Metal-binding</keyword>
<comment type="caution">
    <text evidence="3">The sequence shown here is derived from an EMBL/GenBank/DDBJ whole genome shotgun (WGS) entry which is preliminary data.</text>
</comment>
<dbReference type="GO" id="GO:0008270">
    <property type="term" value="F:zinc ion binding"/>
    <property type="evidence" value="ECO:0007669"/>
    <property type="project" value="UniProtKB-KW"/>
</dbReference>
<evidence type="ECO:0000313" key="3">
    <source>
        <dbReference type="EMBL" id="CAG9313225.1"/>
    </source>
</evidence>
<organism evidence="3 4">
    <name type="scientific">Blepharisma stoltei</name>
    <dbReference type="NCBI Taxonomy" id="1481888"/>
    <lineage>
        <taxon>Eukaryota</taxon>
        <taxon>Sar</taxon>
        <taxon>Alveolata</taxon>
        <taxon>Ciliophora</taxon>
        <taxon>Postciliodesmatophora</taxon>
        <taxon>Heterotrichea</taxon>
        <taxon>Heterotrichida</taxon>
        <taxon>Blepharismidae</taxon>
        <taxon>Blepharisma</taxon>
    </lineage>
</organism>
<dbReference type="Gene3D" id="4.10.1000.40">
    <property type="match status" value="2"/>
</dbReference>
<keyword evidence="1" id="KW-0862">Zinc</keyword>
<sequence length="272" mass="31750">MMEGFYYCSICAEKKQADWMCTCQYSRRYYCEIHSYMHTLEHPRAKSGLQRAWLPIKEESRLKITKKLSKKIEKLNKSKQALIETTLKRIKCLEAFLQESIAHILKENSYYKSMIMTINSLAHSPLKTNDALIEILSKPIDRFRLKAAIDNFSLSAPKDASLVNLHALFAEWKKQESIDQSTKKRCPNYHDCPDILHCSYAHPTKNCEFYPNCKNGDDCPYRHVKTLCKFGRNCTKKGCPYIHPTLGNSSEPLKITRPTDNKDNRLKYYSFR</sequence>
<keyword evidence="4" id="KW-1185">Reference proteome</keyword>
<evidence type="ECO:0000313" key="4">
    <source>
        <dbReference type="Proteomes" id="UP001162131"/>
    </source>
</evidence>
<evidence type="ECO:0000259" key="2">
    <source>
        <dbReference type="PROSITE" id="PS50103"/>
    </source>
</evidence>
<name>A0AAU9IUQ4_9CILI</name>